<dbReference type="SUPFAM" id="SSF58104">
    <property type="entry name" value="Methyl-accepting chemotaxis protein (MCP) signaling domain"/>
    <property type="match status" value="1"/>
</dbReference>
<dbReference type="AlphaFoldDB" id="A0A1Q9AUN9"/>
<keyword evidence="6" id="KW-0812">Transmembrane</keyword>
<evidence type="ECO:0000256" key="1">
    <source>
        <dbReference type="ARBA" id="ARBA00004370"/>
    </source>
</evidence>
<keyword evidence="2" id="KW-0145">Chemotaxis</keyword>
<dbReference type="SMART" id="SM00304">
    <property type="entry name" value="HAMP"/>
    <property type="match status" value="2"/>
</dbReference>
<accession>A0A1Q9AUN9</accession>
<feature type="transmembrane region" description="Helical" evidence="6">
    <location>
        <begin position="34"/>
        <end position="56"/>
    </location>
</feature>
<evidence type="ECO:0000256" key="4">
    <source>
        <dbReference type="PROSITE-ProRule" id="PRU00284"/>
    </source>
</evidence>
<dbReference type="Gene3D" id="1.10.8.500">
    <property type="entry name" value="HAMP domain in histidine kinase"/>
    <property type="match status" value="1"/>
</dbReference>
<keyword evidence="4" id="KW-0807">Transducer</keyword>
<gene>
    <name evidence="9" type="ORF">BJF93_04390</name>
</gene>
<feature type="transmembrane region" description="Helical" evidence="6">
    <location>
        <begin position="215"/>
        <end position="238"/>
    </location>
</feature>
<evidence type="ECO:0000259" key="8">
    <source>
        <dbReference type="PROSITE" id="PS50885"/>
    </source>
</evidence>
<organism evidence="9 10">
    <name type="scientific">Xaviernesmea oryzae</name>
    <dbReference type="NCBI Taxonomy" id="464029"/>
    <lineage>
        <taxon>Bacteria</taxon>
        <taxon>Pseudomonadati</taxon>
        <taxon>Pseudomonadota</taxon>
        <taxon>Alphaproteobacteria</taxon>
        <taxon>Hyphomicrobiales</taxon>
        <taxon>Rhizobiaceae</taxon>
        <taxon>Rhizobium/Agrobacterium group</taxon>
        <taxon>Xaviernesmea</taxon>
    </lineage>
</organism>
<dbReference type="PANTHER" id="PTHR43531:SF11">
    <property type="entry name" value="METHYL-ACCEPTING CHEMOTAXIS PROTEIN 3"/>
    <property type="match status" value="1"/>
</dbReference>
<feature type="compositionally biased region" description="Basic and acidic residues" evidence="5">
    <location>
        <begin position="451"/>
        <end position="470"/>
    </location>
</feature>
<keyword evidence="6" id="KW-1133">Transmembrane helix</keyword>
<proteinExistence type="inferred from homology"/>
<name>A0A1Q9AUN9_9HYPH</name>
<keyword evidence="10" id="KW-1185">Reference proteome</keyword>
<dbReference type="SUPFAM" id="SSF158472">
    <property type="entry name" value="HAMP domain-like"/>
    <property type="match status" value="1"/>
</dbReference>
<dbReference type="SMART" id="SM00283">
    <property type="entry name" value="MA"/>
    <property type="match status" value="1"/>
</dbReference>
<dbReference type="Pfam" id="PF00672">
    <property type="entry name" value="HAMP"/>
    <property type="match status" value="1"/>
</dbReference>
<dbReference type="Pfam" id="PF18947">
    <property type="entry name" value="HAMP_2"/>
    <property type="match status" value="1"/>
</dbReference>
<comment type="similarity">
    <text evidence="3">Belongs to the methyl-accepting chemotaxis (MCP) protein family.</text>
</comment>
<reference evidence="9 10" key="1">
    <citation type="submission" date="2016-09" db="EMBL/GenBank/DDBJ databases">
        <title>Rhizobium sp. nov., a novel species isolated from the rice rhizosphere.</title>
        <authorList>
            <person name="Zhao J."/>
            <person name="Zhang X."/>
        </authorList>
    </citation>
    <scope>NUCLEOTIDE SEQUENCE [LARGE SCALE GENOMIC DNA]</scope>
    <source>
        <strain evidence="9 10">1.7048</strain>
    </source>
</reference>
<dbReference type="GO" id="GO:0016020">
    <property type="term" value="C:membrane"/>
    <property type="evidence" value="ECO:0007669"/>
    <property type="project" value="UniProtKB-SubCell"/>
</dbReference>
<feature type="domain" description="Methyl-accepting transducer" evidence="7">
    <location>
        <begin position="405"/>
        <end position="634"/>
    </location>
</feature>
<evidence type="ECO:0000256" key="6">
    <source>
        <dbReference type="SAM" id="Phobius"/>
    </source>
</evidence>
<dbReference type="EMBL" id="MKIP01000053">
    <property type="protein sequence ID" value="OLP59152.1"/>
    <property type="molecule type" value="Genomic_DNA"/>
</dbReference>
<evidence type="ECO:0000259" key="7">
    <source>
        <dbReference type="PROSITE" id="PS50111"/>
    </source>
</evidence>
<evidence type="ECO:0000313" key="9">
    <source>
        <dbReference type="EMBL" id="OLP59152.1"/>
    </source>
</evidence>
<evidence type="ECO:0000256" key="2">
    <source>
        <dbReference type="ARBA" id="ARBA00022500"/>
    </source>
</evidence>
<evidence type="ECO:0000313" key="10">
    <source>
        <dbReference type="Proteomes" id="UP000186364"/>
    </source>
</evidence>
<feature type="region of interest" description="Disordered" evidence="5">
    <location>
        <begin position="451"/>
        <end position="472"/>
    </location>
</feature>
<dbReference type="InterPro" id="IPR004089">
    <property type="entry name" value="MCPsignal_dom"/>
</dbReference>
<dbReference type="GO" id="GO:0007165">
    <property type="term" value="P:signal transduction"/>
    <property type="evidence" value="ECO:0007669"/>
    <property type="project" value="UniProtKB-KW"/>
</dbReference>
<sequence>MAEIWMIAAPFGGEGGRGIGMDGRIFLQRIGAKLGLMSATGLVMTALMLGAIWFGFSQVNQASGEMVREQARVLALVDAKASMRGQQIGARDLLLLTDIKDAPPILDYVKQRTASFDKFMQLALDQLSDQEDGARIKQIQAIDTAWLQKLTELERLVLDRLENHAATATPEEHAAHQQMMALADSLAKLVDQDVNAAKGTIAKGAVAMRSAYQTALVTCLGVGLVLALVLIATTYYGVKGIAGPIGMLTGSMLRLAQGNLSEIVPFRTRKDEIGSMAGAVEVFKQSSIQIRELHAQEAALQAKNADLQSSIAVVVSAAAAGNFRQRITKRYDNPDLDNFAQQVNGLVGSVDQGVSEVRRVISALARGDLTESMQGDFQGDFGELKDNVNTTMSNLQSAMDEVRQAIDSINGGAVELSKASNDLSRRTEHQAASLEETSSALEEITVAVRNSKDRSAEASHMAGEARRSTRESGTVVQDAIEAIARIQQASQEIGQIISVIDEIAFQTNLLALNAGVEAARAGESGKGFAVVAQEVRELAQRSAAAAKDIKTLISRSAQEVQSGVTLVTATGSAISLIDEHVEKIASHVHSIATATQEQSVGLSEVSTAVNEMDQVTQQNAAMVEESTAATARLAEEATNLAGLIARFKLRDGGVDTGGRRLRAA</sequence>
<comment type="subcellular location">
    <subcellularLocation>
        <location evidence="1">Membrane</location>
    </subcellularLocation>
</comment>
<dbReference type="PROSITE" id="PS50885">
    <property type="entry name" value="HAMP"/>
    <property type="match status" value="2"/>
</dbReference>
<dbReference type="CDD" id="cd11386">
    <property type="entry name" value="MCP_signal"/>
    <property type="match status" value="1"/>
</dbReference>
<dbReference type="Proteomes" id="UP000186364">
    <property type="component" value="Unassembled WGS sequence"/>
</dbReference>
<feature type="domain" description="HAMP" evidence="8">
    <location>
        <begin position="239"/>
        <end position="292"/>
    </location>
</feature>
<dbReference type="GO" id="GO:0006935">
    <property type="term" value="P:chemotaxis"/>
    <property type="evidence" value="ECO:0007669"/>
    <property type="project" value="UniProtKB-KW"/>
</dbReference>
<feature type="domain" description="HAMP" evidence="8">
    <location>
        <begin position="348"/>
        <end position="400"/>
    </location>
</feature>
<dbReference type="Pfam" id="PF00015">
    <property type="entry name" value="MCPsignal"/>
    <property type="match status" value="1"/>
</dbReference>
<dbReference type="PANTHER" id="PTHR43531">
    <property type="entry name" value="PROTEIN ICFG"/>
    <property type="match status" value="1"/>
</dbReference>
<protein>
    <submittedName>
        <fullName evidence="9">Chemotaxis protein</fullName>
    </submittedName>
</protein>
<dbReference type="CDD" id="cd06225">
    <property type="entry name" value="HAMP"/>
    <property type="match status" value="1"/>
</dbReference>
<dbReference type="PROSITE" id="PS50111">
    <property type="entry name" value="CHEMOTAXIS_TRANSDUC_2"/>
    <property type="match status" value="1"/>
</dbReference>
<evidence type="ECO:0000256" key="3">
    <source>
        <dbReference type="ARBA" id="ARBA00029447"/>
    </source>
</evidence>
<dbReference type="Gene3D" id="1.10.287.950">
    <property type="entry name" value="Methyl-accepting chemotaxis protein"/>
    <property type="match status" value="1"/>
</dbReference>
<dbReference type="InterPro" id="IPR003660">
    <property type="entry name" value="HAMP_dom"/>
</dbReference>
<evidence type="ECO:0000256" key="5">
    <source>
        <dbReference type="SAM" id="MobiDB-lite"/>
    </source>
</evidence>
<dbReference type="FunFam" id="1.10.287.950:FF:000001">
    <property type="entry name" value="Methyl-accepting chemotaxis sensory transducer"/>
    <property type="match status" value="1"/>
</dbReference>
<comment type="caution">
    <text evidence="9">The sequence shown here is derived from an EMBL/GenBank/DDBJ whole genome shotgun (WGS) entry which is preliminary data.</text>
</comment>
<keyword evidence="6" id="KW-0472">Membrane</keyword>
<dbReference type="InterPro" id="IPR051310">
    <property type="entry name" value="MCP_chemotaxis"/>
</dbReference>